<dbReference type="GO" id="GO:0016705">
    <property type="term" value="F:oxidoreductase activity, acting on paired donors, with incorporation or reduction of molecular oxygen"/>
    <property type="evidence" value="ECO:0007669"/>
    <property type="project" value="InterPro"/>
</dbReference>
<dbReference type="PANTHER" id="PTHR30137:SF6">
    <property type="entry name" value="LUCIFERASE-LIKE MONOOXYGENASE"/>
    <property type="match status" value="1"/>
</dbReference>
<feature type="domain" description="Luciferase-like" evidence="1">
    <location>
        <begin position="9"/>
        <end position="73"/>
    </location>
</feature>
<dbReference type="GO" id="GO:0005829">
    <property type="term" value="C:cytosol"/>
    <property type="evidence" value="ECO:0007669"/>
    <property type="project" value="TreeGrafter"/>
</dbReference>
<evidence type="ECO:0000259" key="1">
    <source>
        <dbReference type="Pfam" id="PF00296"/>
    </source>
</evidence>
<protein>
    <submittedName>
        <fullName evidence="2">LLM class flavin-dependent oxidoreductase</fullName>
    </submittedName>
</protein>
<dbReference type="InterPro" id="IPR050766">
    <property type="entry name" value="Bact_Lucif_Oxidored"/>
</dbReference>
<keyword evidence="3" id="KW-1185">Reference proteome</keyword>
<organism evidence="2 3">
    <name type="scientific">Trinickia violacea</name>
    <dbReference type="NCBI Taxonomy" id="2571746"/>
    <lineage>
        <taxon>Bacteria</taxon>
        <taxon>Pseudomonadati</taxon>
        <taxon>Pseudomonadota</taxon>
        <taxon>Betaproteobacteria</taxon>
        <taxon>Burkholderiales</taxon>
        <taxon>Burkholderiaceae</taxon>
        <taxon>Trinickia</taxon>
    </lineage>
</organism>
<dbReference type="OrthoDB" id="7055978at2"/>
<dbReference type="InterPro" id="IPR036661">
    <property type="entry name" value="Luciferase-like_sf"/>
</dbReference>
<dbReference type="EMBL" id="CP040077">
    <property type="protein sequence ID" value="QCP48647.1"/>
    <property type="molecule type" value="Genomic_DNA"/>
</dbReference>
<name>A0A4P8ILK4_9BURK</name>
<gene>
    <name evidence="2" type="ORF">FAZ95_05240</name>
</gene>
<dbReference type="InterPro" id="IPR011251">
    <property type="entry name" value="Luciferase-like_dom"/>
</dbReference>
<reference evidence="2 3" key="1">
    <citation type="submission" date="2019-05" db="EMBL/GenBank/DDBJ databases">
        <title>Burkholderia sp. DHOD12, isolated from subtropical forest soil.</title>
        <authorList>
            <person name="Gao Z.-H."/>
            <person name="Qiu L.-H."/>
        </authorList>
    </citation>
    <scope>NUCLEOTIDE SEQUENCE [LARGE SCALE GENOMIC DNA]</scope>
    <source>
        <strain evidence="2 3">DHOD12</strain>
    </source>
</reference>
<evidence type="ECO:0000313" key="3">
    <source>
        <dbReference type="Proteomes" id="UP000298656"/>
    </source>
</evidence>
<evidence type="ECO:0000313" key="2">
    <source>
        <dbReference type="EMBL" id="QCP48647.1"/>
    </source>
</evidence>
<dbReference type="AlphaFoldDB" id="A0A4P8ILK4"/>
<dbReference type="Pfam" id="PF00296">
    <property type="entry name" value="Bac_luciferase"/>
    <property type="match status" value="1"/>
</dbReference>
<sequence length="104" mass="11619">MQIGRFMTMPAPEPRPDAEILSRGIELAVAAEQLGLSHVWLAEHHFTNYAYSSRPLMLLSHIAARTCRIRLGALPQAQVLASMRRFAEHVMPAFAEAHVEEMPA</sequence>
<dbReference type="Proteomes" id="UP000298656">
    <property type="component" value="Chromosome 1"/>
</dbReference>
<dbReference type="KEGG" id="tvl:FAZ95_05240"/>
<accession>A0A4P8ILK4</accession>
<dbReference type="PANTHER" id="PTHR30137">
    <property type="entry name" value="LUCIFERASE-LIKE MONOOXYGENASE"/>
    <property type="match status" value="1"/>
</dbReference>
<dbReference type="SUPFAM" id="SSF51679">
    <property type="entry name" value="Bacterial luciferase-like"/>
    <property type="match status" value="1"/>
</dbReference>
<proteinExistence type="predicted"/>
<dbReference type="Gene3D" id="3.20.20.30">
    <property type="entry name" value="Luciferase-like domain"/>
    <property type="match status" value="1"/>
</dbReference>
<dbReference type="RefSeq" id="WP_137331484.1">
    <property type="nucleotide sequence ID" value="NZ_CP040077.1"/>
</dbReference>